<gene>
    <name evidence="2" type="ORF">GP486_002546</name>
</gene>
<accession>A0A9P8LF04</accession>
<organism evidence="2 3">
    <name type="scientific">Trichoglossum hirsutum</name>
    <dbReference type="NCBI Taxonomy" id="265104"/>
    <lineage>
        <taxon>Eukaryota</taxon>
        <taxon>Fungi</taxon>
        <taxon>Dikarya</taxon>
        <taxon>Ascomycota</taxon>
        <taxon>Pezizomycotina</taxon>
        <taxon>Geoglossomycetes</taxon>
        <taxon>Geoglossales</taxon>
        <taxon>Geoglossaceae</taxon>
        <taxon>Trichoglossum</taxon>
    </lineage>
</organism>
<dbReference type="PANTHER" id="PTHR43677">
    <property type="entry name" value="SHORT-CHAIN DEHYDROGENASE/REDUCTASE"/>
    <property type="match status" value="1"/>
</dbReference>
<dbReference type="SUPFAM" id="SSF50129">
    <property type="entry name" value="GroES-like"/>
    <property type="match status" value="1"/>
</dbReference>
<evidence type="ECO:0000313" key="2">
    <source>
        <dbReference type="EMBL" id="KAH0562821.1"/>
    </source>
</evidence>
<dbReference type="InterPro" id="IPR051397">
    <property type="entry name" value="Zn-ADH-like_protein"/>
</dbReference>
<dbReference type="InterPro" id="IPR011032">
    <property type="entry name" value="GroES-like_sf"/>
</dbReference>
<dbReference type="Proteomes" id="UP000750711">
    <property type="component" value="Unassembled WGS sequence"/>
</dbReference>
<dbReference type="Gene3D" id="3.90.180.10">
    <property type="entry name" value="Medium-chain alcohol dehydrogenases, catalytic domain"/>
    <property type="match status" value="1"/>
</dbReference>
<evidence type="ECO:0000313" key="3">
    <source>
        <dbReference type="Proteomes" id="UP000750711"/>
    </source>
</evidence>
<dbReference type="Pfam" id="PF08240">
    <property type="entry name" value="ADH_N"/>
    <property type="match status" value="1"/>
</dbReference>
<dbReference type="AlphaFoldDB" id="A0A9P8LF04"/>
<feature type="non-terminal residue" evidence="2">
    <location>
        <position position="1"/>
    </location>
</feature>
<proteinExistence type="predicted"/>
<dbReference type="GO" id="GO:0005739">
    <property type="term" value="C:mitochondrion"/>
    <property type="evidence" value="ECO:0007669"/>
    <property type="project" value="TreeGrafter"/>
</dbReference>
<comment type="caution">
    <text evidence="2">The sequence shown here is derived from an EMBL/GenBank/DDBJ whole genome shotgun (WGS) entry which is preliminary data.</text>
</comment>
<protein>
    <recommendedName>
        <fullName evidence="1">Alcohol dehydrogenase-like N-terminal domain-containing protein</fullName>
    </recommendedName>
</protein>
<feature type="domain" description="Alcohol dehydrogenase-like N-terminal" evidence="1">
    <location>
        <begin position="28"/>
        <end position="111"/>
    </location>
</feature>
<dbReference type="GO" id="GO:0016491">
    <property type="term" value="F:oxidoreductase activity"/>
    <property type="evidence" value="ECO:0007669"/>
    <property type="project" value="TreeGrafter"/>
</dbReference>
<evidence type="ECO:0000259" key="1">
    <source>
        <dbReference type="Pfam" id="PF08240"/>
    </source>
</evidence>
<dbReference type="EMBL" id="JAGHQM010000290">
    <property type="protein sequence ID" value="KAH0562821.1"/>
    <property type="molecule type" value="Genomic_DNA"/>
</dbReference>
<keyword evidence="3" id="KW-1185">Reference proteome</keyword>
<dbReference type="InterPro" id="IPR013154">
    <property type="entry name" value="ADH-like_N"/>
</dbReference>
<reference evidence="2" key="1">
    <citation type="submission" date="2021-03" db="EMBL/GenBank/DDBJ databases">
        <title>Comparative genomics and phylogenomic investigation of the class Geoglossomycetes provide insights into ecological specialization and systematics.</title>
        <authorList>
            <person name="Melie T."/>
            <person name="Pirro S."/>
            <person name="Miller A.N."/>
            <person name="Quandt A."/>
        </authorList>
    </citation>
    <scope>NUCLEOTIDE SEQUENCE</scope>
    <source>
        <strain evidence="2">CAQ_001_2017</strain>
    </source>
</reference>
<sequence length="141" mass="15047">MKAIQIKEYVKGPSSLVVSTVADPQPKADEYLIRIHASAANFFDLLQIQGKYQTQPALPWVAGMEFSGVVASTPSAGAGHKFNVGDRVFGATQGAYAEMVCAREESLRAVPEGWSFAEAAGLMVTAPTSYAGLVLRARVKK</sequence>
<dbReference type="PANTHER" id="PTHR43677:SF4">
    <property type="entry name" value="QUINONE OXIDOREDUCTASE-LIKE PROTEIN 2"/>
    <property type="match status" value="1"/>
</dbReference>
<name>A0A9P8LF04_9PEZI</name>